<dbReference type="EMBL" id="CP045895">
    <property type="protein sequence ID" value="QQP48591.1"/>
    <property type="molecule type" value="Genomic_DNA"/>
</dbReference>
<dbReference type="Proteomes" id="UP000595437">
    <property type="component" value="Chromosome 6"/>
</dbReference>
<protein>
    <submittedName>
        <fullName evidence="1">Uncharacterized protein</fullName>
    </submittedName>
</protein>
<reference evidence="2" key="1">
    <citation type="submission" date="2021-01" db="EMBL/GenBank/DDBJ databases">
        <title>Caligus Genome Assembly.</title>
        <authorList>
            <person name="Gallardo-Escarate C."/>
        </authorList>
    </citation>
    <scope>NUCLEOTIDE SEQUENCE [LARGE SCALE GENOMIC DNA]</scope>
</reference>
<dbReference type="AlphaFoldDB" id="A0A7T8HEM5"/>
<proteinExistence type="predicted"/>
<evidence type="ECO:0000313" key="2">
    <source>
        <dbReference type="Proteomes" id="UP000595437"/>
    </source>
</evidence>
<keyword evidence="2" id="KW-1185">Reference proteome</keyword>
<organism evidence="1 2">
    <name type="scientific">Caligus rogercresseyi</name>
    <name type="common">Sea louse</name>
    <dbReference type="NCBI Taxonomy" id="217165"/>
    <lineage>
        <taxon>Eukaryota</taxon>
        <taxon>Metazoa</taxon>
        <taxon>Ecdysozoa</taxon>
        <taxon>Arthropoda</taxon>
        <taxon>Crustacea</taxon>
        <taxon>Multicrustacea</taxon>
        <taxon>Hexanauplia</taxon>
        <taxon>Copepoda</taxon>
        <taxon>Siphonostomatoida</taxon>
        <taxon>Caligidae</taxon>
        <taxon>Caligus</taxon>
    </lineage>
</organism>
<gene>
    <name evidence="1" type="ORF">FKW44_008958</name>
</gene>
<sequence length="68" mass="7814">MEEDSELLYKTREERLQLLTLILSSTDTDIDEERDMKGPPGAFRGALGIWRPCLGRMIMSTRVSTRKV</sequence>
<dbReference type="OrthoDB" id="10262986at2759"/>
<accession>A0A7T8HEM5</accession>
<evidence type="ECO:0000313" key="1">
    <source>
        <dbReference type="EMBL" id="QQP48591.1"/>
    </source>
</evidence>
<name>A0A7T8HEM5_CALRO</name>